<dbReference type="EC" id="2.4.99.28" evidence="15"/>
<dbReference type="Pfam" id="PF01098">
    <property type="entry name" value="FTSW_RODA_SPOVE"/>
    <property type="match status" value="1"/>
</dbReference>
<dbReference type="InterPro" id="IPR001182">
    <property type="entry name" value="FtsW/RodA"/>
</dbReference>
<feature type="transmembrane region" description="Helical" evidence="17">
    <location>
        <begin position="177"/>
        <end position="194"/>
    </location>
</feature>
<evidence type="ECO:0000313" key="18">
    <source>
        <dbReference type="EMBL" id="VAW41337.1"/>
    </source>
</evidence>
<feature type="transmembrane region" description="Helical" evidence="17">
    <location>
        <begin position="91"/>
        <end position="109"/>
    </location>
</feature>
<evidence type="ECO:0000256" key="3">
    <source>
        <dbReference type="ARBA" id="ARBA00022475"/>
    </source>
</evidence>
<feature type="transmembrane region" description="Helical" evidence="17">
    <location>
        <begin position="121"/>
        <end position="142"/>
    </location>
</feature>
<dbReference type="HAMAP" id="MF_00913">
    <property type="entry name" value="PGT_FtsW_proteobact"/>
    <property type="match status" value="1"/>
</dbReference>
<keyword evidence="13" id="KW-0961">Cell wall biogenesis/degradation</keyword>
<sequence length="396" mass="43429">MIISTKQASKTSSNSYLAVGVDFWLMFAAICIIAIGITMVASSSLAIAEKYNHDAFYYLKRHIIFIGIGTLLGSIILAIKMDWMQQLSRILIVIAIVLLILVLLPNIGIKVNGARRWINLGIARFQVVEAVKLAMIVYLAGYIVRHKHGLQHKFFGVIKPLLLAGVLSVLLLLQPDFGSAVLLLTITLFMVYIAGARYRDLTILGLISSSSMAYLAYAELYRLERLISFQNPWADPFNKGFQLVQALIAIGSGKISGVGIGGSVQKLFYLPEAHTDFIFSVYAEEMGFIGVMGLITLYIILIMRIFAISKVALNNGKEFAAFACAGIGVWVALQTFLSMGVNLGLLPTKGITLPFVSSGGSAIMMNLLSLAIVMRVSYENRRDNLKAIRKYKEATA</sequence>
<comment type="pathway">
    <text evidence="2">Cell wall biogenesis; peptidoglycan biosynthesis.</text>
</comment>
<evidence type="ECO:0000256" key="13">
    <source>
        <dbReference type="ARBA" id="ARBA00023316"/>
    </source>
</evidence>
<evidence type="ECO:0000256" key="11">
    <source>
        <dbReference type="ARBA" id="ARBA00023136"/>
    </source>
</evidence>
<evidence type="ECO:0000256" key="2">
    <source>
        <dbReference type="ARBA" id="ARBA00004752"/>
    </source>
</evidence>
<evidence type="ECO:0000256" key="5">
    <source>
        <dbReference type="ARBA" id="ARBA00022676"/>
    </source>
</evidence>
<feature type="transmembrane region" description="Helical" evidence="17">
    <location>
        <begin position="351"/>
        <end position="373"/>
    </location>
</feature>
<evidence type="ECO:0000256" key="17">
    <source>
        <dbReference type="SAM" id="Phobius"/>
    </source>
</evidence>
<dbReference type="GO" id="GO:0032153">
    <property type="term" value="C:cell division site"/>
    <property type="evidence" value="ECO:0007669"/>
    <property type="project" value="TreeGrafter"/>
</dbReference>
<feature type="transmembrane region" description="Helical" evidence="17">
    <location>
        <begin position="62"/>
        <end position="79"/>
    </location>
</feature>
<dbReference type="GO" id="GO:0005886">
    <property type="term" value="C:plasma membrane"/>
    <property type="evidence" value="ECO:0007669"/>
    <property type="project" value="UniProtKB-SubCell"/>
</dbReference>
<comment type="catalytic activity">
    <reaction evidence="16">
        <text>[GlcNAc-(1-&gt;4)-Mur2Ac(oyl-L-Ala-gamma-D-Glu-L-Lys-D-Ala-D-Ala)](n)-di-trans,octa-cis-undecaprenyl diphosphate + beta-D-GlcNAc-(1-&gt;4)-Mur2Ac(oyl-L-Ala-gamma-D-Glu-L-Lys-D-Ala-D-Ala)-di-trans,octa-cis-undecaprenyl diphosphate = [GlcNAc-(1-&gt;4)-Mur2Ac(oyl-L-Ala-gamma-D-Glu-L-Lys-D-Ala-D-Ala)](n+1)-di-trans,octa-cis-undecaprenyl diphosphate + di-trans,octa-cis-undecaprenyl diphosphate + H(+)</text>
        <dbReference type="Rhea" id="RHEA:23708"/>
        <dbReference type="Rhea" id="RHEA-COMP:9602"/>
        <dbReference type="Rhea" id="RHEA-COMP:9603"/>
        <dbReference type="ChEBI" id="CHEBI:15378"/>
        <dbReference type="ChEBI" id="CHEBI:58405"/>
        <dbReference type="ChEBI" id="CHEBI:60033"/>
        <dbReference type="ChEBI" id="CHEBI:78435"/>
        <dbReference type="EC" id="2.4.99.28"/>
    </reaction>
</comment>
<dbReference type="NCBIfam" id="TIGR02614">
    <property type="entry name" value="ftsW"/>
    <property type="match status" value="1"/>
</dbReference>
<evidence type="ECO:0000256" key="16">
    <source>
        <dbReference type="ARBA" id="ARBA00049902"/>
    </source>
</evidence>
<feature type="transmembrane region" description="Helical" evidence="17">
    <location>
        <begin position="319"/>
        <end position="339"/>
    </location>
</feature>
<dbReference type="GO" id="GO:0008360">
    <property type="term" value="P:regulation of cell shape"/>
    <property type="evidence" value="ECO:0007669"/>
    <property type="project" value="UniProtKB-KW"/>
</dbReference>
<dbReference type="EMBL" id="UOEW01000302">
    <property type="protein sequence ID" value="VAW41337.1"/>
    <property type="molecule type" value="Genomic_DNA"/>
</dbReference>
<gene>
    <name evidence="18" type="ORF">MNBD_GAMMA01-1512</name>
</gene>
<feature type="transmembrane region" description="Helical" evidence="17">
    <location>
        <begin position="21"/>
        <end position="42"/>
    </location>
</feature>
<keyword evidence="10 17" id="KW-1133">Transmembrane helix</keyword>
<reference evidence="18" key="1">
    <citation type="submission" date="2018-06" db="EMBL/GenBank/DDBJ databases">
        <authorList>
            <person name="Zhirakovskaya E."/>
        </authorList>
    </citation>
    <scope>NUCLEOTIDE SEQUENCE</scope>
</reference>
<dbReference type="GO" id="GO:0008955">
    <property type="term" value="F:peptidoglycan glycosyltransferase activity"/>
    <property type="evidence" value="ECO:0007669"/>
    <property type="project" value="UniProtKB-EC"/>
</dbReference>
<evidence type="ECO:0000256" key="15">
    <source>
        <dbReference type="ARBA" id="ARBA00044770"/>
    </source>
</evidence>
<dbReference type="GO" id="GO:0071555">
    <property type="term" value="P:cell wall organization"/>
    <property type="evidence" value="ECO:0007669"/>
    <property type="project" value="UniProtKB-KW"/>
</dbReference>
<keyword evidence="7 17" id="KW-0812">Transmembrane</keyword>
<keyword evidence="6" id="KW-0808">Transferase</keyword>
<keyword evidence="12" id="KW-0131">Cell cycle</keyword>
<evidence type="ECO:0000256" key="7">
    <source>
        <dbReference type="ARBA" id="ARBA00022692"/>
    </source>
</evidence>
<dbReference type="GO" id="GO:0051301">
    <property type="term" value="P:cell division"/>
    <property type="evidence" value="ECO:0007669"/>
    <property type="project" value="UniProtKB-KW"/>
</dbReference>
<dbReference type="InterPro" id="IPR013437">
    <property type="entry name" value="FtsW"/>
</dbReference>
<keyword evidence="3" id="KW-1003">Cell membrane</keyword>
<organism evidence="18">
    <name type="scientific">hydrothermal vent metagenome</name>
    <dbReference type="NCBI Taxonomy" id="652676"/>
    <lineage>
        <taxon>unclassified sequences</taxon>
        <taxon>metagenomes</taxon>
        <taxon>ecological metagenomes</taxon>
    </lineage>
</organism>
<feature type="transmembrane region" description="Helical" evidence="17">
    <location>
        <begin position="154"/>
        <end position="171"/>
    </location>
</feature>
<evidence type="ECO:0000256" key="10">
    <source>
        <dbReference type="ARBA" id="ARBA00022989"/>
    </source>
</evidence>
<dbReference type="GO" id="GO:0009252">
    <property type="term" value="P:peptidoglycan biosynthetic process"/>
    <property type="evidence" value="ECO:0007669"/>
    <property type="project" value="UniProtKB-KW"/>
</dbReference>
<protein>
    <recommendedName>
        <fullName evidence="15">peptidoglycan glycosyltransferase</fullName>
        <ecNumber evidence="15">2.4.99.28</ecNumber>
    </recommendedName>
    <alternativeName>
        <fullName evidence="14">Peptidoglycan polymerase</fullName>
    </alternativeName>
</protein>
<evidence type="ECO:0000256" key="8">
    <source>
        <dbReference type="ARBA" id="ARBA00022960"/>
    </source>
</evidence>
<keyword evidence="11 17" id="KW-0472">Membrane</keyword>
<feature type="transmembrane region" description="Helical" evidence="17">
    <location>
        <begin position="201"/>
        <end position="218"/>
    </location>
</feature>
<keyword evidence="9" id="KW-0573">Peptidoglycan synthesis</keyword>
<dbReference type="AlphaFoldDB" id="A0A3B0VS99"/>
<dbReference type="GO" id="GO:0015648">
    <property type="term" value="F:lipid-linked peptidoglycan transporter activity"/>
    <property type="evidence" value="ECO:0007669"/>
    <property type="project" value="TreeGrafter"/>
</dbReference>
<feature type="transmembrane region" description="Helical" evidence="17">
    <location>
        <begin position="286"/>
        <end position="307"/>
    </location>
</feature>
<keyword evidence="4 18" id="KW-0132">Cell division</keyword>
<dbReference type="PANTHER" id="PTHR30474:SF2">
    <property type="entry name" value="PEPTIDOGLYCAN GLYCOSYLTRANSFERASE FTSW-RELATED"/>
    <property type="match status" value="1"/>
</dbReference>
<accession>A0A3B0VS99</accession>
<evidence type="ECO:0000256" key="12">
    <source>
        <dbReference type="ARBA" id="ARBA00023306"/>
    </source>
</evidence>
<evidence type="ECO:0000256" key="9">
    <source>
        <dbReference type="ARBA" id="ARBA00022984"/>
    </source>
</evidence>
<evidence type="ECO:0000256" key="4">
    <source>
        <dbReference type="ARBA" id="ARBA00022618"/>
    </source>
</evidence>
<keyword evidence="8" id="KW-0133">Cell shape</keyword>
<proteinExistence type="inferred from homology"/>
<evidence type="ECO:0000256" key="1">
    <source>
        <dbReference type="ARBA" id="ARBA00004651"/>
    </source>
</evidence>
<evidence type="ECO:0000256" key="6">
    <source>
        <dbReference type="ARBA" id="ARBA00022679"/>
    </source>
</evidence>
<dbReference type="PANTHER" id="PTHR30474">
    <property type="entry name" value="CELL CYCLE PROTEIN"/>
    <property type="match status" value="1"/>
</dbReference>
<comment type="subcellular location">
    <subcellularLocation>
        <location evidence="1">Cell membrane</location>
        <topology evidence="1">Multi-pass membrane protein</topology>
    </subcellularLocation>
</comment>
<evidence type="ECO:0000256" key="14">
    <source>
        <dbReference type="ARBA" id="ARBA00032370"/>
    </source>
</evidence>
<name>A0A3B0VS99_9ZZZZ</name>
<keyword evidence="5" id="KW-0328">Glycosyltransferase</keyword>